<dbReference type="InterPro" id="IPR007813">
    <property type="entry name" value="PilN"/>
</dbReference>
<feature type="region of interest" description="Disordered" evidence="1">
    <location>
        <begin position="123"/>
        <end position="154"/>
    </location>
</feature>
<dbReference type="InterPro" id="IPR052534">
    <property type="entry name" value="Extracell_DNA_Util/SecSys_Comp"/>
</dbReference>
<evidence type="ECO:0000256" key="1">
    <source>
        <dbReference type="SAM" id="MobiDB-lite"/>
    </source>
</evidence>
<protein>
    <submittedName>
        <fullName evidence="3">Uncharacterized protein</fullName>
    </submittedName>
</protein>
<dbReference type="AlphaFoldDB" id="X1SZH8"/>
<evidence type="ECO:0000256" key="2">
    <source>
        <dbReference type="SAM" id="Phobius"/>
    </source>
</evidence>
<evidence type="ECO:0000313" key="3">
    <source>
        <dbReference type="EMBL" id="GAI84526.1"/>
    </source>
</evidence>
<dbReference type="EMBL" id="BARW01011145">
    <property type="protein sequence ID" value="GAI84526.1"/>
    <property type="molecule type" value="Genomic_DNA"/>
</dbReference>
<feature type="transmembrane region" description="Helical" evidence="2">
    <location>
        <begin position="20"/>
        <end position="42"/>
    </location>
</feature>
<keyword evidence="2" id="KW-1133">Transmembrane helix</keyword>
<sequence length="235" mass="26097">MPNINFVPDDYVQSSESRKTNLVCLVLLMVVMAALGSSFMTIKIRQRACTARETLVSARTTRLRQSITQFEELQAKRRAMMKTALTTAELLEPVPRSVLLASLTNNLPPGVSLLKLNLLQKEPKKSPRAAAPTSKYKAEQARKNAPPSDRLSREKSLETHIDIGGIAPSDLQVAAYIEHLSTSNLLDNVALVESKELKVDDTIFRQFKLKAMLRKEVHLTSDDVDVIRSGAEESV</sequence>
<accession>X1SZH8</accession>
<dbReference type="Pfam" id="PF05137">
    <property type="entry name" value="PilN"/>
    <property type="match status" value="1"/>
</dbReference>
<dbReference type="PANTHER" id="PTHR40278:SF1">
    <property type="entry name" value="DNA UTILIZATION PROTEIN HOFN"/>
    <property type="match status" value="1"/>
</dbReference>
<reference evidence="3" key="1">
    <citation type="journal article" date="2014" name="Front. Microbiol.">
        <title>High frequency of phylogenetically diverse reductive dehalogenase-homologous genes in deep subseafloor sedimentary metagenomes.</title>
        <authorList>
            <person name="Kawai M."/>
            <person name="Futagami T."/>
            <person name="Toyoda A."/>
            <person name="Takaki Y."/>
            <person name="Nishi S."/>
            <person name="Hori S."/>
            <person name="Arai W."/>
            <person name="Tsubouchi T."/>
            <person name="Morono Y."/>
            <person name="Uchiyama I."/>
            <person name="Ito T."/>
            <person name="Fujiyama A."/>
            <person name="Inagaki F."/>
            <person name="Takami H."/>
        </authorList>
    </citation>
    <scope>NUCLEOTIDE SEQUENCE</scope>
    <source>
        <strain evidence="3">Expedition CK06-06</strain>
    </source>
</reference>
<dbReference type="PANTHER" id="PTHR40278">
    <property type="entry name" value="DNA UTILIZATION PROTEIN HOFN"/>
    <property type="match status" value="1"/>
</dbReference>
<comment type="caution">
    <text evidence="3">The sequence shown here is derived from an EMBL/GenBank/DDBJ whole genome shotgun (WGS) entry which is preliminary data.</text>
</comment>
<gene>
    <name evidence="3" type="ORF">S12H4_21620</name>
</gene>
<feature type="non-terminal residue" evidence="3">
    <location>
        <position position="235"/>
    </location>
</feature>
<keyword evidence="2" id="KW-0812">Transmembrane</keyword>
<organism evidence="3">
    <name type="scientific">marine sediment metagenome</name>
    <dbReference type="NCBI Taxonomy" id="412755"/>
    <lineage>
        <taxon>unclassified sequences</taxon>
        <taxon>metagenomes</taxon>
        <taxon>ecological metagenomes</taxon>
    </lineage>
</organism>
<keyword evidence="2" id="KW-0472">Membrane</keyword>
<name>X1SZH8_9ZZZZ</name>
<proteinExistence type="predicted"/>